<feature type="compositionally biased region" description="Polar residues" evidence="1">
    <location>
        <begin position="104"/>
        <end position="129"/>
    </location>
</feature>
<feature type="compositionally biased region" description="Polar residues" evidence="1">
    <location>
        <begin position="147"/>
        <end position="156"/>
    </location>
</feature>
<evidence type="ECO:0000256" key="1">
    <source>
        <dbReference type="SAM" id="MobiDB-lite"/>
    </source>
</evidence>
<dbReference type="OrthoDB" id="9125789at2"/>
<dbReference type="RefSeq" id="WP_146063976.1">
    <property type="nucleotide sequence ID" value="NZ_CP062178.1"/>
</dbReference>
<comment type="caution">
    <text evidence="2">The sequence shown here is derived from an EMBL/GenBank/DDBJ whole genome shotgun (WGS) entry which is preliminary data.</text>
</comment>
<dbReference type="AlphaFoldDB" id="A0A2P5KCF7"/>
<accession>A0A2P5KCF7</accession>
<reference evidence="2 3" key="1">
    <citation type="submission" date="2018-01" db="EMBL/GenBank/DDBJ databases">
        <title>Genomic Encyclopedia of Type Strains, Phase III (KMG-III): the genomes of soil and plant-associated and newly described type strains.</title>
        <authorList>
            <person name="Whitman W."/>
        </authorList>
    </citation>
    <scope>NUCLEOTIDE SEQUENCE [LARGE SCALE GENOMIC DNA]</scope>
    <source>
        <strain evidence="2 3">HKI456</strain>
    </source>
</reference>
<feature type="region of interest" description="Disordered" evidence="1">
    <location>
        <begin position="101"/>
        <end position="156"/>
    </location>
</feature>
<dbReference type="Proteomes" id="UP000243096">
    <property type="component" value="Unassembled WGS sequence"/>
</dbReference>
<sequence>MTADLKMTGCFTPLLSFIKKAGKSGKGCKPEKPSIGASTPAASGRLNGLATLGQLCLTRPETSRMDGYTVLSKHEGNNEDGVQIKQGRPVAWGFNVTPAPRSIRATSSSSKTNAGSTVTLTSRSATSAQRGRVGSHGSSTEVEDNKTSLSNGDKANATRMQNWTAGTWKKLERSSSMVSLRKRLPRLTRSKSDPLPLSHAELRKQMDLQYRQLLSKSPEELKDVKDVQAAIPGMVCSMKWAESTNAPTLPVIAVICTAYKKVCVTNGGPAAVDRWKKGVEAFEKDVADVGKWAPFRDQYDRYVAALTERIAGQSHHVTEATGNIVTRFPQREVDTVVDIDPRVHRYLFAVNGWGVPK</sequence>
<keyword evidence="3" id="KW-1185">Reference proteome</keyword>
<evidence type="ECO:0000313" key="3">
    <source>
        <dbReference type="Proteomes" id="UP000243096"/>
    </source>
</evidence>
<organism evidence="2 3">
    <name type="scientific">Mycetohabitans endofungorum</name>
    <dbReference type="NCBI Taxonomy" id="417203"/>
    <lineage>
        <taxon>Bacteria</taxon>
        <taxon>Pseudomonadati</taxon>
        <taxon>Pseudomonadota</taxon>
        <taxon>Betaproteobacteria</taxon>
        <taxon>Burkholderiales</taxon>
        <taxon>Burkholderiaceae</taxon>
        <taxon>Mycetohabitans</taxon>
    </lineage>
</organism>
<protein>
    <submittedName>
        <fullName evidence="2">Uncharacterized protein</fullName>
    </submittedName>
</protein>
<name>A0A2P5KCF7_9BURK</name>
<evidence type="ECO:0000313" key="2">
    <source>
        <dbReference type="EMBL" id="PPB84404.1"/>
    </source>
</evidence>
<proteinExistence type="predicted"/>
<dbReference type="EMBL" id="PRDW01000003">
    <property type="protein sequence ID" value="PPB84404.1"/>
    <property type="molecule type" value="Genomic_DNA"/>
</dbReference>
<feature type="region of interest" description="Disordered" evidence="1">
    <location>
        <begin position="22"/>
        <end position="41"/>
    </location>
</feature>
<gene>
    <name evidence="2" type="ORF">B0O95_10394</name>
</gene>